<dbReference type="GO" id="GO:0022857">
    <property type="term" value="F:transmembrane transporter activity"/>
    <property type="evidence" value="ECO:0007669"/>
    <property type="project" value="InterPro"/>
</dbReference>
<evidence type="ECO:0000256" key="5">
    <source>
        <dbReference type="ARBA" id="ARBA00023136"/>
    </source>
</evidence>
<dbReference type="CDD" id="cd17473">
    <property type="entry name" value="MFS_arabinose_efflux_permease_like"/>
    <property type="match status" value="1"/>
</dbReference>
<dbReference type="Pfam" id="PF07690">
    <property type="entry name" value="MFS_1"/>
    <property type="match status" value="1"/>
</dbReference>
<keyword evidence="4 6" id="KW-1133">Transmembrane helix</keyword>
<dbReference type="GO" id="GO:0005886">
    <property type="term" value="C:plasma membrane"/>
    <property type="evidence" value="ECO:0007669"/>
    <property type="project" value="UniProtKB-SubCell"/>
</dbReference>
<feature type="transmembrane region" description="Helical" evidence="6">
    <location>
        <begin position="234"/>
        <end position="252"/>
    </location>
</feature>
<dbReference type="PANTHER" id="PTHR43124">
    <property type="entry name" value="PURINE EFFLUX PUMP PBUE"/>
    <property type="match status" value="1"/>
</dbReference>
<gene>
    <name evidence="9" type="ORF">Q4521_17855</name>
</gene>
<evidence type="ECO:0000256" key="4">
    <source>
        <dbReference type="ARBA" id="ARBA00022989"/>
    </source>
</evidence>
<evidence type="ECO:0000256" key="1">
    <source>
        <dbReference type="ARBA" id="ARBA00004651"/>
    </source>
</evidence>
<comment type="caution">
    <text evidence="9">The sequence shown here is derived from an EMBL/GenBank/DDBJ whole genome shotgun (WGS) entry which is preliminary data.</text>
</comment>
<proteinExistence type="predicted"/>
<dbReference type="PANTHER" id="PTHR43124:SF3">
    <property type="entry name" value="CHLORAMPHENICOL EFFLUX PUMP RV0191"/>
    <property type="match status" value="1"/>
</dbReference>
<dbReference type="RefSeq" id="WP_303493710.1">
    <property type="nucleotide sequence ID" value="NZ_JAUOPB010000014.1"/>
</dbReference>
<dbReference type="EMBL" id="JAUOPB010000014">
    <property type="protein sequence ID" value="MDO6424355.1"/>
    <property type="molecule type" value="Genomic_DNA"/>
</dbReference>
<keyword evidence="5 6" id="KW-0472">Membrane</keyword>
<dbReference type="PROSITE" id="PS50850">
    <property type="entry name" value="MFS"/>
    <property type="match status" value="1"/>
</dbReference>
<feature type="transmembrane region" description="Helical" evidence="6">
    <location>
        <begin position="101"/>
        <end position="124"/>
    </location>
</feature>
<dbReference type="SUPFAM" id="SSF103473">
    <property type="entry name" value="MFS general substrate transporter"/>
    <property type="match status" value="1"/>
</dbReference>
<evidence type="ECO:0000313" key="10">
    <source>
        <dbReference type="Proteomes" id="UP001169760"/>
    </source>
</evidence>
<dbReference type="InterPro" id="IPR020846">
    <property type="entry name" value="MFS_dom"/>
</dbReference>
<accession>A0AAW7XAX2</accession>
<feature type="domain" description="Major facilitator superfamily (MFS) profile" evidence="8">
    <location>
        <begin position="1"/>
        <end position="422"/>
    </location>
</feature>
<dbReference type="InterPro" id="IPR050189">
    <property type="entry name" value="MFS_Efflux_Transporters"/>
</dbReference>
<evidence type="ECO:0000259" key="8">
    <source>
        <dbReference type="PROSITE" id="PS50850"/>
    </source>
</evidence>
<feature type="transmembrane region" description="Helical" evidence="6">
    <location>
        <begin position="45"/>
        <end position="69"/>
    </location>
</feature>
<keyword evidence="3 6" id="KW-0812">Transmembrane</keyword>
<comment type="subcellular location">
    <subcellularLocation>
        <location evidence="1">Cell membrane</location>
        <topology evidence="1">Multi-pass membrane protein</topology>
    </subcellularLocation>
</comment>
<evidence type="ECO:0000256" key="2">
    <source>
        <dbReference type="ARBA" id="ARBA00022475"/>
    </source>
</evidence>
<feature type="transmembrane region" description="Helical" evidence="6">
    <location>
        <begin position="325"/>
        <end position="343"/>
    </location>
</feature>
<keyword evidence="7" id="KW-0732">Signal</keyword>
<dbReference type="InterPro" id="IPR036259">
    <property type="entry name" value="MFS_trans_sf"/>
</dbReference>
<dbReference type="Proteomes" id="UP001169760">
    <property type="component" value="Unassembled WGS sequence"/>
</dbReference>
<feature type="transmembrane region" description="Helical" evidence="6">
    <location>
        <begin position="300"/>
        <end position="319"/>
    </location>
</feature>
<feature type="transmembrane region" description="Helical" evidence="6">
    <location>
        <begin position="136"/>
        <end position="161"/>
    </location>
</feature>
<evidence type="ECO:0000313" key="9">
    <source>
        <dbReference type="EMBL" id="MDO6424355.1"/>
    </source>
</evidence>
<feature type="transmembrane region" description="Helical" evidence="6">
    <location>
        <begin position="272"/>
        <end position="293"/>
    </location>
</feature>
<evidence type="ECO:0000256" key="6">
    <source>
        <dbReference type="SAM" id="Phobius"/>
    </source>
</evidence>
<dbReference type="AlphaFoldDB" id="A0AAW7XAX2"/>
<feature type="chain" id="PRO_5043857724" evidence="7">
    <location>
        <begin position="23"/>
        <end position="425"/>
    </location>
</feature>
<feature type="transmembrane region" description="Helical" evidence="6">
    <location>
        <begin position="76"/>
        <end position="95"/>
    </location>
</feature>
<dbReference type="Gene3D" id="1.20.1250.20">
    <property type="entry name" value="MFS general substrate transporter like domains"/>
    <property type="match status" value="1"/>
</dbReference>
<sequence>MSSNYRYRNCFLLLTSTLTVMAGATIAPALPGMLSAFSSYPNAEWLVKLLVTLPALVIVLLAPLVGWVVDKSHKKLVLIISVAIYGVAGGSGFLLSESLLAIFIGRLLLGVAVAGVMVSCGALIADYFSGPERAKYMGLMAAFGSFGGVVFMGLGSVLAGFSWQLPFTIYFAALLLLPFIWLFIAEPVIAQQPATEAKESGVSCLPNQQADLQSPQQSPQQSLRQSPPAIKNSVLTLCCAFACIEVFALYMMPIHFPFYYSDVTNIAPIGGLPLAGIIITWMLLVMSLVSFNFAKLRRGINYYQLQIAGLSLVALGYLFIAFKPVFSLCFFSATIAGIGLGIMRPNVVMWVMSAIPPAHRGKAMGAITSSVFIGQFISPLLTQPIVQMWGYSAVYVSVALLLFSIALVVAIGTTLVRRYTAKVGA</sequence>
<feature type="signal peptide" evidence="7">
    <location>
        <begin position="1"/>
        <end position="22"/>
    </location>
</feature>
<protein>
    <submittedName>
        <fullName evidence="9">MFS transporter</fullName>
    </submittedName>
</protein>
<feature type="transmembrane region" description="Helical" evidence="6">
    <location>
        <begin position="393"/>
        <end position="416"/>
    </location>
</feature>
<evidence type="ECO:0000256" key="7">
    <source>
        <dbReference type="SAM" id="SignalP"/>
    </source>
</evidence>
<feature type="transmembrane region" description="Helical" evidence="6">
    <location>
        <begin position="167"/>
        <end position="184"/>
    </location>
</feature>
<keyword evidence="2" id="KW-1003">Cell membrane</keyword>
<name>A0AAW7XAX2_9GAMM</name>
<evidence type="ECO:0000256" key="3">
    <source>
        <dbReference type="ARBA" id="ARBA00022692"/>
    </source>
</evidence>
<reference evidence="9" key="1">
    <citation type="submission" date="2023-07" db="EMBL/GenBank/DDBJ databases">
        <title>Genome content predicts the carbon catabolic preferences of heterotrophic bacteria.</title>
        <authorList>
            <person name="Gralka M."/>
        </authorList>
    </citation>
    <scope>NUCLEOTIDE SEQUENCE</scope>
    <source>
        <strain evidence="9">I3M17_2</strain>
    </source>
</reference>
<dbReference type="InterPro" id="IPR011701">
    <property type="entry name" value="MFS"/>
</dbReference>
<feature type="transmembrane region" description="Helical" evidence="6">
    <location>
        <begin position="363"/>
        <end position="381"/>
    </location>
</feature>
<organism evidence="9 10">
    <name type="scientific">Saccharophagus degradans</name>
    <dbReference type="NCBI Taxonomy" id="86304"/>
    <lineage>
        <taxon>Bacteria</taxon>
        <taxon>Pseudomonadati</taxon>
        <taxon>Pseudomonadota</taxon>
        <taxon>Gammaproteobacteria</taxon>
        <taxon>Cellvibrionales</taxon>
        <taxon>Cellvibrionaceae</taxon>
        <taxon>Saccharophagus</taxon>
    </lineage>
</organism>